<protein>
    <submittedName>
        <fullName evidence="2">Shufflon system plasmid conjugative transfer pilus tip adhesin PilV</fullName>
    </submittedName>
</protein>
<organism evidence="2 3">
    <name type="scientific">Acetobacter garciniae</name>
    <dbReference type="NCBI Taxonomy" id="2817435"/>
    <lineage>
        <taxon>Bacteria</taxon>
        <taxon>Pseudomonadati</taxon>
        <taxon>Pseudomonadota</taxon>
        <taxon>Alphaproteobacteria</taxon>
        <taxon>Acetobacterales</taxon>
        <taxon>Acetobacteraceae</taxon>
        <taxon>Acetobacter</taxon>
    </lineage>
</organism>
<accession>A0A939HMG4</accession>
<sequence length="470" mass="47582">MGEILAALVAMFAGLSIMPHYNALVANNTQETIDANAATQFQTMITGANKYVSANLQSLTASVPVGGATTEVPFATIATAGDVPTGFSATNVLGQAWHVYVRQPVSGEIQALVEGEGGQQLEPADMVKIAGLTGALGGYVPYNGMLGNLSSTEAVGTNWSLPLSGLPSPGAGRLVGNLVFGGADSTAIDTNSFLYRVGVPGHGELNTMNVALNVGGNDINSVGTLNATTVNAPTVNASTVNASAVNASQGNFSSTVYAAGQIGTGGYQPGQAIPGGWSGLSTMDMIAHGTIAAGTDNNGVYNVQVGSYGNGIHHGDIWASEAVSANVFRPSFVATAGNACNGVTIYGSGGNHNAMVTYTGDQARDTDGNPLSCVDGIWKLATGGGQVTFYELGGATLGRTYSEAGYTPAQLAAGALAVQVANPITGAGSCPSGTVDRFVGYAAAQHGTAYKDGILNEYFINYYLHACTAH</sequence>
<keyword evidence="3" id="KW-1185">Reference proteome</keyword>
<evidence type="ECO:0000313" key="2">
    <source>
        <dbReference type="EMBL" id="MBO1326267.1"/>
    </source>
</evidence>
<dbReference type="Proteomes" id="UP000664073">
    <property type="component" value="Unassembled WGS sequence"/>
</dbReference>
<evidence type="ECO:0000313" key="3">
    <source>
        <dbReference type="Proteomes" id="UP000664073"/>
    </source>
</evidence>
<dbReference type="InterPro" id="IPR007001">
    <property type="entry name" value="Shufflon_N"/>
</dbReference>
<evidence type="ECO:0000259" key="1">
    <source>
        <dbReference type="Pfam" id="PF04917"/>
    </source>
</evidence>
<reference evidence="2" key="1">
    <citation type="submission" date="2021-03" db="EMBL/GenBank/DDBJ databases">
        <title>The complete genome sequence of Acetobacter sp. TBRC 12339.</title>
        <authorList>
            <person name="Charoenyingcharoen P."/>
            <person name="Yukphan P."/>
        </authorList>
    </citation>
    <scope>NUCLEOTIDE SEQUENCE</scope>
    <source>
        <strain evidence="2">TBRC 12339</strain>
    </source>
</reference>
<dbReference type="Pfam" id="PF04917">
    <property type="entry name" value="Shufflon_N"/>
    <property type="match status" value="1"/>
</dbReference>
<dbReference type="EMBL" id="JAFVMH010000008">
    <property type="protein sequence ID" value="MBO1326267.1"/>
    <property type="molecule type" value="Genomic_DNA"/>
</dbReference>
<feature type="domain" description="Bacterial shufflon protein N-terminal" evidence="1">
    <location>
        <begin position="36"/>
        <end position="268"/>
    </location>
</feature>
<dbReference type="AlphaFoldDB" id="A0A939HMG4"/>
<gene>
    <name evidence="2" type="primary">pilV</name>
    <name evidence="2" type="ORF">J2D77_14015</name>
</gene>
<name>A0A939HMG4_9PROT</name>
<proteinExistence type="predicted"/>
<dbReference type="RefSeq" id="WP_207846933.1">
    <property type="nucleotide sequence ID" value="NZ_JAFVMH010000008.1"/>
</dbReference>
<comment type="caution">
    <text evidence="2">The sequence shown here is derived from an EMBL/GenBank/DDBJ whole genome shotgun (WGS) entry which is preliminary data.</text>
</comment>